<comment type="catalytic activity">
    <reaction evidence="10">
        <text>O-phospho-D-serine + H2O = D-serine + phosphate</text>
        <dbReference type="Rhea" id="RHEA:24873"/>
        <dbReference type="ChEBI" id="CHEBI:15377"/>
        <dbReference type="ChEBI" id="CHEBI:35247"/>
        <dbReference type="ChEBI" id="CHEBI:43474"/>
        <dbReference type="ChEBI" id="CHEBI:58680"/>
        <dbReference type="EC" id="3.1.3.3"/>
    </reaction>
</comment>
<accession>A0A7Z0PGF4</accession>
<gene>
    <name evidence="11" type="ORF">HP397_04620</name>
</gene>
<dbReference type="GO" id="GO:0036424">
    <property type="term" value="F:L-phosphoserine phosphatase activity"/>
    <property type="evidence" value="ECO:0007669"/>
    <property type="project" value="TreeGrafter"/>
</dbReference>
<evidence type="ECO:0000256" key="3">
    <source>
        <dbReference type="ARBA" id="ARBA00012640"/>
    </source>
</evidence>
<dbReference type="Proteomes" id="UP000526184">
    <property type="component" value="Unassembled WGS sequence"/>
</dbReference>
<dbReference type="Gene3D" id="1.20.1440.100">
    <property type="entry name" value="SG protein - dephosphorylation function"/>
    <property type="match status" value="1"/>
</dbReference>
<dbReference type="InterPro" id="IPR023214">
    <property type="entry name" value="HAD_sf"/>
</dbReference>
<evidence type="ECO:0000256" key="2">
    <source>
        <dbReference type="ARBA" id="ARBA00005135"/>
    </source>
</evidence>
<organism evidence="11 12">
    <name type="scientific">Streptobacillus felis</name>
    <dbReference type="NCBI Taxonomy" id="1384509"/>
    <lineage>
        <taxon>Bacteria</taxon>
        <taxon>Fusobacteriati</taxon>
        <taxon>Fusobacteriota</taxon>
        <taxon>Fusobacteriia</taxon>
        <taxon>Fusobacteriales</taxon>
        <taxon>Leptotrichiaceae</taxon>
        <taxon>Streptobacillus</taxon>
    </lineage>
</organism>
<dbReference type="InterPro" id="IPR036412">
    <property type="entry name" value="HAD-like_sf"/>
</dbReference>
<dbReference type="RefSeq" id="WP_067320093.1">
    <property type="nucleotide sequence ID" value="NZ_CBCRWS010000022.1"/>
</dbReference>
<name>A0A7Z0PGF4_9FUSO</name>
<keyword evidence="8" id="KW-0718">Serine biosynthesis</keyword>
<dbReference type="GO" id="GO:0005737">
    <property type="term" value="C:cytoplasm"/>
    <property type="evidence" value="ECO:0007669"/>
    <property type="project" value="TreeGrafter"/>
</dbReference>
<dbReference type="GO" id="GO:0000287">
    <property type="term" value="F:magnesium ion binding"/>
    <property type="evidence" value="ECO:0007669"/>
    <property type="project" value="TreeGrafter"/>
</dbReference>
<dbReference type="NCBIfam" id="TIGR01490">
    <property type="entry name" value="HAD-SF-IB-hyp1"/>
    <property type="match status" value="1"/>
</dbReference>
<dbReference type="Pfam" id="PF12710">
    <property type="entry name" value="HAD"/>
    <property type="match status" value="1"/>
</dbReference>
<evidence type="ECO:0000256" key="4">
    <source>
        <dbReference type="ARBA" id="ARBA00022605"/>
    </source>
</evidence>
<keyword evidence="4" id="KW-0028">Amino-acid biosynthesis</keyword>
<evidence type="ECO:0000256" key="8">
    <source>
        <dbReference type="ARBA" id="ARBA00023299"/>
    </source>
</evidence>
<keyword evidence="7" id="KW-0460">Magnesium</keyword>
<dbReference type="AlphaFoldDB" id="A0A7Z0PGF4"/>
<evidence type="ECO:0000256" key="6">
    <source>
        <dbReference type="ARBA" id="ARBA00022801"/>
    </source>
</evidence>
<evidence type="ECO:0000256" key="9">
    <source>
        <dbReference type="ARBA" id="ARBA00048138"/>
    </source>
</evidence>
<keyword evidence="12" id="KW-1185">Reference proteome</keyword>
<dbReference type="NCBIfam" id="TIGR01488">
    <property type="entry name" value="HAD-SF-IB"/>
    <property type="match status" value="1"/>
</dbReference>
<dbReference type="SUPFAM" id="SSF56784">
    <property type="entry name" value="HAD-like"/>
    <property type="match status" value="1"/>
</dbReference>
<comment type="pathway">
    <text evidence="2">Amino-acid biosynthesis; L-serine biosynthesis; L-serine from 3-phospho-D-glycerate: step 3/3.</text>
</comment>
<comment type="cofactor">
    <cofactor evidence="1">
        <name>Mg(2+)</name>
        <dbReference type="ChEBI" id="CHEBI:18420"/>
    </cofactor>
</comment>
<dbReference type="Gene3D" id="3.40.50.1000">
    <property type="entry name" value="HAD superfamily/HAD-like"/>
    <property type="match status" value="1"/>
</dbReference>
<keyword evidence="6 11" id="KW-0378">Hydrolase</keyword>
<protein>
    <recommendedName>
        <fullName evidence="3">phosphoserine phosphatase</fullName>
        <ecNumber evidence="3">3.1.3.3</ecNumber>
    </recommendedName>
</protein>
<reference evidence="11 12" key="1">
    <citation type="submission" date="2020-05" db="EMBL/GenBank/DDBJ databases">
        <title>Streptobacillus felis strain LHL191014123.</title>
        <authorList>
            <person name="Fawzy A."/>
            <person name="Rau J."/>
            <person name="Risse K."/>
            <person name="Schauerte N."/>
            <person name="Geiger C."/>
            <person name="Blom J."/>
            <person name="Imirzalioglu C."/>
            <person name="Falgenhauer J."/>
            <person name="Bach A."/>
            <person name="Herden C."/>
            <person name="Eisenberg T."/>
        </authorList>
    </citation>
    <scope>NUCLEOTIDE SEQUENCE [LARGE SCALE GENOMIC DNA]</scope>
    <source>
        <strain evidence="11 12">LHL191014123</strain>
    </source>
</reference>
<evidence type="ECO:0000256" key="10">
    <source>
        <dbReference type="ARBA" id="ARBA00048523"/>
    </source>
</evidence>
<comment type="catalytic activity">
    <reaction evidence="9">
        <text>O-phospho-L-serine + H2O = L-serine + phosphate</text>
        <dbReference type="Rhea" id="RHEA:21208"/>
        <dbReference type="ChEBI" id="CHEBI:15377"/>
        <dbReference type="ChEBI" id="CHEBI:33384"/>
        <dbReference type="ChEBI" id="CHEBI:43474"/>
        <dbReference type="ChEBI" id="CHEBI:57524"/>
        <dbReference type="EC" id="3.1.3.3"/>
    </reaction>
</comment>
<evidence type="ECO:0000256" key="5">
    <source>
        <dbReference type="ARBA" id="ARBA00022723"/>
    </source>
</evidence>
<dbReference type="EMBL" id="JABMKT010000021">
    <property type="protein sequence ID" value="NYV28097.1"/>
    <property type="molecule type" value="Genomic_DNA"/>
</dbReference>
<sequence>MKNIAAFFDVDGTIFRNSLLIEHFKMLIKFEFIDKSSFVGDIKNKFKLWEERKGSYDDYLDELVEIYVKCIKQIDQIDIDYVAQRVIENRAQKIYTYSRNKIKEHLEKGHLVIIISGSPSFLVDKMAKKLNATDYIATEYLLDENNRYSGNNIPMWDSQSKINAIKSFEKKYNLDLEKSYAYGDTTGDYGMFEMVGNPFAINPAKRLFEKILNNKDVRDKIKIIVERKDMVYILDSNVSFL</sequence>
<comment type="caution">
    <text evidence="11">The sequence shown here is derived from an EMBL/GenBank/DDBJ whole genome shotgun (WGS) entry which is preliminary data.</text>
</comment>
<evidence type="ECO:0000256" key="7">
    <source>
        <dbReference type="ARBA" id="ARBA00022842"/>
    </source>
</evidence>
<evidence type="ECO:0000313" key="11">
    <source>
        <dbReference type="EMBL" id="NYV28097.1"/>
    </source>
</evidence>
<dbReference type="EC" id="3.1.3.3" evidence="3"/>
<dbReference type="PANTHER" id="PTHR43344:SF2">
    <property type="entry name" value="PHOSPHOSERINE PHOSPHATASE"/>
    <property type="match status" value="1"/>
</dbReference>
<dbReference type="OrthoDB" id="9794212at2"/>
<evidence type="ECO:0000313" key="12">
    <source>
        <dbReference type="Proteomes" id="UP000526184"/>
    </source>
</evidence>
<dbReference type="InterPro" id="IPR006385">
    <property type="entry name" value="HAD_hydro_SerB1"/>
</dbReference>
<proteinExistence type="predicted"/>
<dbReference type="GO" id="GO:0006564">
    <property type="term" value="P:L-serine biosynthetic process"/>
    <property type="evidence" value="ECO:0007669"/>
    <property type="project" value="UniProtKB-KW"/>
</dbReference>
<evidence type="ECO:0000256" key="1">
    <source>
        <dbReference type="ARBA" id="ARBA00001946"/>
    </source>
</evidence>
<keyword evidence="5" id="KW-0479">Metal-binding</keyword>
<dbReference type="InterPro" id="IPR050582">
    <property type="entry name" value="HAD-like_SerB"/>
</dbReference>
<dbReference type="PANTHER" id="PTHR43344">
    <property type="entry name" value="PHOSPHOSERINE PHOSPHATASE"/>
    <property type="match status" value="1"/>
</dbReference>